<accession>A0A1H4IZX2</accession>
<dbReference type="GO" id="GO:0016853">
    <property type="term" value="F:isomerase activity"/>
    <property type="evidence" value="ECO:0007669"/>
    <property type="project" value="UniProtKB-KW"/>
</dbReference>
<organism evidence="3 4">
    <name type="scientific">Nitratireductor aquibiodomus</name>
    <dbReference type="NCBI Taxonomy" id="204799"/>
    <lineage>
        <taxon>Bacteria</taxon>
        <taxon>Pseudomonadati</taxon>
        <taxon>Pseudomonadota</taxon>
        <taxon>Alphaproteobacteria</taxon>
        <taxon>Hyphomicrobiales</taxon>
        <taxon>Phyllobacteriaceae</taxon>
        <taxon>Nitratireductor</taxon>
    </lineage>
</organism>
<keyword evidence="3" id="KW-0413">Isomerase</keyword>
<dbReference type="SUPFAM" id="SSF54506">
    <property type="entry name" value="Diaminopimelate epimerase-like"/>
    <property type="match status" value="1"/>
</dbReference>
<feature type="active site" evidence="2">
    <location>
        <position position="47"/>
    </location>
</feature>
<dbReference type="GO" id="GO:0005737">
    <property type="term" value="C:cytoplasm"/>
    <property type="evidence" value="ECO:0007669"/>
    <property type="project" value="TreeGrafter"/>
</dbReference>
<dbReference type="PIRSF" id="PIRSF016184">
    <property type="entry name" value="PhzC_PhzF"/>
    <property type="match status" value="1"/>
</dbReference>
<dbReference type="EMBL" id="FNSL01000001">
    <property type="protein sequence ID" value="SEB39537.1"/>
    <property type="molecule type" value="Genomic_DNA"/>
</dbReference>
<evidence type="ECO:0000313" key="4">
    <source>
        <dbReference type="Proteomes" id="UP000199064"/>
    </source>
</evidence>
<proteinExistence type="inferred from homology"/>
<dbReference type="AlphaFoldDB" id="A0A1H4IZX2"/>
<dbReference type="PANTHER" id="PTHR13774:SF32">
    <property type="entry name" value="ANTISENSE-ENHANCING SEQUENCE 1"/>
    <property type="match status" value="1"/>
</dbReference>
<reference evidence="4" key="1">
    <citation type="submission" date="2016-10" db="EMBL/GenBank/DDBJ databases">
        <authorList>
            <person name="Varghese N."/>
            <person name="Submissions S."/>
        </authorList>
    </citation>
    <scope>NUCLEOTIDE SEQUENCE [LARGE SCALE GENOMIC DNA]</scope>
    <source>
        <strain evidence="4">ES.061</strain>
    </source>
</reference>
<dbReference type="NCBIfam" id="TIGR00654">
    <property type="entry name" value="PhzF_family"/>
    <property type="match status" value="1"/>
</dbReference>
<evidence type="ECO:0000256" key="2">
    <source>
        <dbReference type="PIRSR" id="PIRSR016184-1"/>
    </source>
</evidence>
<name>A0A1H4IZX2_9HYPH</name>
<sequence length="305" mass="32478">MTGRNYYIYDVFSDEALAGNPLAIVLDAEGLDDTAMQRIADEFNLSETVFVLPAENDNHAARLRIFTPRTELPFAGHPTVGTAIALAERAGTGDDGIQTSILMLEEAVGAVRCAVTVGKRAAYAEFDLPRLPVSLPIPIEPEAVAAALGLGHHEIGFENHTISTWSAGVPYVCVPVADLDVARRARIDAALWRSLLPELEGPAAAPYIYCRETVNHDHAFHVRMFAPDDGIAEDPATGSAAAAFAGAIMQYDALVDGAHGLLIEQGIEMGRPSSIRLEIDVHGGAVESARIGGHAIRVAEGRLLI</sequence>
<dbReference type="Proteomes" id="UP000199064">
    <property type="component" value="Unassembled WGS sequence"/>
</dbReference>
<gene>
    <name evidence="3" type="ORF">SAMN05216452_0826</name>
</gene>
<evidence type="ECO:0000256" key="1">
    <source>
        <dbReference type="ARBA" id="ARBA00008270"/>
    </source>
</evidence>
<dbReference type="Gene3D" id="3.10.310.10">
    <property type="entry name" value="Diaminopimelate Epimerase, Chain A, domain 1"/>
    <property type="match status" value="2"/>
</dbReference>
<protein>
    <submittedName>
        <fullName evidence="3">Trans-2,3-dihydro-3-hydroxyanthranilate isomerase</fullName>
    </submittedName>
</protein>
<dbReference type="PANTHER" id="PTHR13774">
    <property type="entry name" value="PHENAZINE BIOSYNTHESIS PROTEIN"/>
    <property type="match status" value="1"/>
</dbReference>
<evidence type="ECO:0000313" key="3">
    <source>
        <dbReference type="EMBL" id="SEB39537.1"/>
    </source>
</evidence>
<dbReference type="RefSeq" id="WP_090326890.1">
    <property type="nucleotide sequence ID" value="NZ_FNSL01000001.1"/>
</dbReference>
<dbReference type="InterPro" id="IPR003719">
    <property type="entry name" value="Phenazine_PhzF-like"/>
</dbReference>
<keyword evidence="4" id="KW-1185">Reference proteome</keyword>
<dbReference type="Pfam" id="PF02567">
    <property type="entry name" value="PhzC-PhzF"/>
    <property type="match status" value="1"/>
</dbReference>
<comment type="similarity">
    <text evidence="1">Belongs to the PhzF family.</text>
</comment>